<reference evidence="1 2" key="2">
    <citation type="submission" date="2014-09" db="EMBL/GenBank/DDBJ databases">
        <authorList>
            <consortium name="NBRP consortium"/>
            <person name="Sawabe T."/>
            <person name="Meirelles P."/>
            <person name="Nakanishi M."/>
            <person name="Sayaka M."/>
            <person name="Hattori M."/>
            <person name="Ohkuma M."/>
        </authorList>
    </citation>
    <scope>NUCLEOTIDE SEQUENCE [LARGE SCALE GENOMIC DNA]</scope>
    <source>
        <strain evidence="2">JCM19235</strain>
    </source>
</reference>
<evidence type="ECO:0000313" key="1">
    <source>
        <dbReference type="EMBL" id="GAL20741.1"/>
    </source>
</evidence>
<dbReference type="Proteomes" id="UP000029228">
    <property type="component" value="Unassembled WGS sequence"/>
</dbReference>
<name>A0A090RZL5_9VIBR</name>
<dbReference type="STRING" id="990268.JCM19235_3743"/>
<sequence>MPPTLDLDLSEEGTGYEALFVEGDAAMSVVDTDITIFDENNVISSAEIILTNPQAGDSFELVAPNNVLMSGIMYTTETLGSGAIKITLMGEATADDYEAAISLIQFENTSQSPSQDDRIIEITTFDDASEPSNTAVSTISVAGVADVAVAPADGFEDNKINLDISLPVGSAAESVVISNIPTGAKIFDGNSELTVTDNMVTVTPLILATLSVQPPEDSDVDFTLLVTGFDGANQEVESHDLEVVIKPVTDPVVLQVSGDEIVASIDFENITLNRSWRGNVTESELSSNGSVGTWGTNNPGGVVEVGQEGVYLGGNAQDRDNQLFEIEGRRGKDDSLFTEFDGKGGQFYELNFDVAARRVNDSPLKVFLVDEDDNRTELFEFDDSVNRDWNNVQEFFQVPEDGTYRIEFESEQDDSYGALLDNIVLSARSNVGYEDTYIDISDIVANLTDTDGSEILTLLIQGLPQGAIVSNGTQTSIVGANGKVDISEWNDLDDLQIQVSDEGTYPLTITATAAEGDTRYSTTDTTLTESLDLLVLENPNPTDPNTAPVVTDFEFFVPDDTIPLNFADFVSDAEDDTSDSKDTLVEIVEEPEFGQLYFLSGSGERFDLDVGDAVEDTTNIYYDFEVGFDASTLGYNPDGADPFGNGIDVAGGTFSGDQPHIGVVSEEVVFEEADDVTQSGYYTKRSDEQDETKETGAKQSEFMSIRFTAGMMTRAWLVLEAWVAHSVLRRMVLHKYLFTSMLRARYWMRIQ</sequence>
<dbReference type="AlphaFoldDB" id="A0A090RZL5"/>
<comment type="caution">
    <text evidence="1">The sequence shown here is derived from an EMBL/GenBank/DDBJ whole genome shotgun (WGS) entry which is preliminary data.</text>
</comment>
<gene>
    <name evidence="1" type="ORF">JCM19235_3743</name>
</gene>
<proteinExistence type="predicted"/>
<dbReference type="EMBL" id="BBMR01000006">
    <property type="protein sequence ID" value="GAL20741.1"/>
    <property type="molecule type" value="Genomic_DNA"/>
</dbReference>
<protein>
    <submittedName>
        <fullName evidence="1">Putative hemagglutinin/hemolysin-related protein</fullName>
    </submittedName>
</protein>
<dbReference type="OrthoDB" id="5918423at2"/>
<reference evidence="1 2" key="1">
    <citation type="submission" date="2014-09" db="EMBL/GenBank/DDBJ databases">
        <title>Vibrio maritimus JCM 19235. (C45) whole genome shotgun sequence.</title>
        <authorList>
            <person name="Sawabe T."/>
            <person name="Meirelles P."/>
            <person name="Nakanishi M."/>
            <person name="Sayaka M."/>
            <person name="Hattori M."/>
            <person name="Ohkuma M."/>
        </authorList>
    </citation>
    <scope>NUCLEOTIDE SEQUENCE [LARGE SCALE GENOMIC DNA]</scope>
    <source>
        <strain evidence="2">JCM19235</strain>
    </source>
</reference>
<dbReference type="Gene3D" id="2.60.120.260">
    <property type="entry name" value="Galactose-binding domain-like"/>
    <property type="match status" value="1"/>
</dbReference>
<organism evidence="1 2">
    <name type="scientific">Vibrio maritimus</name>
    <dbReference type="NCBI Taxonomy" id="990268"/>
    <lineage>
        <taxon>Bacteria</taxon>
        <taxon>Pseudomonadati</taxon>
        <taxon>Pseudomonadota</taxon>
        <taxon>Gammaproteobacteria</taxon>
        <taxon>Vibrionales</taxon>
        <taxon>Vibrionaceae</taxon>
        <taxon>Vibrio</taxon>
    </lineage>
</organism>
<evidence type="ECO:0000313" key="2">
    <source>
        <dbReference type="Proteomes" id="UP000029228"/>
    </source>
</evidence>
<keyword evidence="2" id="KW-1185">Reference proteome</keyword>
<accession>A0A090RZL5</accession>